<comment type="subunit">
    <text evidence="8">Component of the mitochondrial contact site and cristae organizing system (MICOS) complex.</text>
</comment>
<protein>
    <recommendedName>
        <fullName evidence="8">MICOS complex subunit MIC10</fullName>
    </recommendedName>
</protein>
<accession>A0A8I6RK04</accession>
<evidence type="ECO:0000256" key="5">
    <source>
        <dbReference type="ARBA" id="ARBA00022989"/>
    </source>
</evidence>
<organism evidence="9 10">
    <name type="scientific">Cimex lectularius</name>
    <name type="common">Bed bug</name>
    <name type="synonym">Acanthia lectularia</name>
    <dbReference type="NCBI Taxonomy" id="79782"/>
    <lineage>
        <taxon>Eukaryota</taxon>
        <taxon>Metazoa</taxon>
        <taxon>Ecdysozoa</taxon>
        <taxon>Arthropoda</taxon>
        <taxon>Hexapoda</taxon>
        <taxon>Insecta</taxon>
        <taxon>Pterygota</taxon>
        <taxon>Neoptera</taxon>
        <taxon>Paraneoptera</taxon>
        <taxon>Hemiptera</taxon>
        <taxon>Heteroptera</taxon>
        <taxon>Panheteroptera</taxon>
        <taxon>Cimicomorpha</taxon>
        <taxon>Cimicidae</taxon>
        <taxon>Cimex</taxon>
    </lineage>
</organism>
<evidence type="ECO:0000256" key="6">
    <source>
        <dbReference type="ARBA" id="ARBA00023128"/>
    </source>
</evidence>
<dbReference type="GO" id="GO:0061617">
    <property type="term" value="C:MICOS complex"/>
    <property type="evidence" value="ECO:0007669"/>
    <property type="project" value="UniProtKB-UniRule"/>
</dbReference>
<keyword evidence="6 8" id="KW-0496">Mitochondrion</keyword>
<evidence type="ECO:0000313" key="9">
    <source>
        <dbReference type="EnsemblMetazoa" id="XP_014244716.1"/>
    </source>
</evidence>
<evidence type="ECO:0000256" key="2">
    <source>
        <dbReference type="ARBA" id="ARBA00006792"/>
    </source>
</evidence>
<dbReference type="Proteomes" id="UP000494040">
    <property type="component" value="Unassembled WGS sequence"/>
</dbReference>
<comment type="function">
    <text evidence="1 8">Component of the MICOS complex, a large protein complex of the mitochondrial inner membrane that plays crucial roles in the maintenance of crista junctions, inner membrane architecture, and formation of contact sites to the outer membrane.</text>
</comment>
<dbReference type="EnsemblMetazoa" id="XM_014389230.1">
    <property type="protein sequence ID" value="XP_014244716.1"/>
    <property type="gene ID" value="LOC106663968"/>
</dbReference>
<name>A0A8I6RK04_CIMLE</name>
<proteinExistence type="inferred from homology"/>
<keyword evidence="5 8" id="KW-1133">Transmembrane helix</keyword>
<keyword evidence="4 8" id="KW-0999">Mitochondrion inner membrane</keyword>
<keyword evidence="3 8" id="KW-0812">Transmembrane</keyword>
<dbReference type="InterPro" id="IPR007512">
    <property type="entry name" value="Mic10"/>
</dbReference>
<evidence type="ECO:0000256" key="8">
    <source>
        <dbReference type="RuleBase" id="RU363011"/>
    </source>
</evidence>
<evidence type="ECO:0000256" key="4">
    <source>
        <dbReference type="ARBA" id="ARBA00022792"/>
    </source>
</evidence>
<dbReference type="AlphaFoldDB" id="A0A8I6RK04"/>
<dbReference type="Pfam" id="PF04418">
    <property type="entry name" value="DUF543"/>
    <property type="match status" value="1"/>
</dbReference>
<dbReference type="OrthoDB" id="1916310at2759"/>
<feature type="transmembrane region" description="Helical" evidence="8">
    <location>
        <begin position="50"/>
        <end position="68"/>
    </location>
</feature>
<dbReference type="KEGG" id="clec:106663968"/>
<evidence type="ECO:0000256" key="3">
    <source>
        <dbReference type="ARBA" id="ARBA00022692"/>
    </source>
</evidence>
<evidence type="ECO:0000313" key="10">
    <source>
        <dbReference type="Proteomes" id="UP000494040"/>
    </source>
</evidence>
<evidence type="ECO:0000256" key="7">
    <source>
        <dbReference type="ARBA" id="ARBA00023136"/>
    </source>
</evidence>
<comment type="similarity">
    <text evidence="2 8">Belongs to the MICOS complex subunit Mic10 family.</text>
</comment>
<reference evidence="9" key="1">
    <citation type="submission" date="2022-01" db="UniProtKB">
        <authorList>
            <consortium name="EnsemblMetazoa"/>
        </authorList>
    </citation>
    <scope>IDENTIFICATION</scope>
</reference>
<comment type="subcellular location">
    <subcellularLocation>
        <location evidence="8">Mitochondrion inner membrane</location>
        <topology evidence="8">Single-pass membrane protein</topology>
    </subcellularLocation>
</comment>
<dbReference type="GeneID" id="106663968"/>
<keyword evidence="7 8" id="KW-0472">Membrane</keyword>
<dbReference type="RefSeq" id="XP_014244716.1">
    <property type="nucleotide sequence ID" value="XM_014389230.1"/>
</dbReference>
<sequence>MADVAQPPFYEDQLLWRVNRCMSDALIKSIFSSGMTILAAKFFYPKMKASSAAIAGAGIGLGMAYLNCERELKSTMSTQCLEEEKKKQLRKLICEEEKKK</sequence>
<keyword evidence="10" id="KW-1185">Reference proteome</keyword>
<evidence type="ECO:0000256" key="1">
    <source>
        <dbReference type="ARBA" id="ARBA00002689"/>
    </source>
</evidence>